<reference evidence="2" key="1">
    <citation type="submission" date="2016-11" db="EMBL/GenBank/DDBJ databases">
        <authorList>
            <person name="Varghese N."/>
            <person name="Submissions S."/>
        </authorList>
    </citation>
    <scope>NUCLEOTIDE SEQUENCE [LARGE SCALE GENOMIC DNA]</scope>
    <source>
        <strain evidence="2">DSM 27370</strain>
    </source>
</reference>
<sequence length="104" mass="12188">MDESFNRLRQWMSEEEIESYTDPECELTDLLGLLLSRHKHTRGLIESLQKTVDPAFAKKLSCIDESIQVNHFFYQSALVQFHAGHKEYTRNICLLMNAIQKNSR</sequence>
<gene>
    <name evidence="1" type="ORF">SAMN05444362_102388</name>
</gene>
<dbReference type="Proteomes" id="UP000184480">
    <property type="component" value="Unassembled WGS sequence"/>
</dbReference>
<protein>
    <submittedName>
        <fullName evidence="1">Uncharacterized protein</fullName>
    </submittedName>
</protein>
<name>A0A1M4X331_9BACT</name>
<dbReference type="AlphaFoldDB" id="A0A1M4X331"/>
<dbReference type="EMBL" id="FQUC01000002">
    <property type="protein sequence ID" value="SHE87871.1"/>
    <property type="molecule type" value="Genomic_DNA"/>
</dbReference>
<proteinExistence type="predicted"/>
<accession>A0A1M4X331</accession>
<evidence type="ECO:0000313" key="2">
    <source>
        <dbReference type="Proteomes" id="UP000184480"/>
    </source>
</evidence>
<evidence type="ECO:0000313" key="1">
    <source>
        <dbReference type="EMBL" id="SHE87871.1"/>
    </source>
</evidence>
<dbReference type="OrthoDB" id="9986966at2"/>
<organism evidence="1 2">
    <name type="scientific">Dysgonomonas macrotermitis</name>
    <dbReference type="NCBI Taxonomy" id="1346286"/>
    <lineage>
        <taxon>Bacteria</taxon>
        <taxon>Pseudomonadati</taxon>
        <taxon>Bacteroidota</taxon>
        <taxon>Bacteroidia</taxon>
        <taxon>Bacteroidales</taxon>
        <taxon>Dysgonomonadaceae</taxon>
        <taxon>Dysgonomonas</taxon>
    </lineage>
</organism>
<keyword evidence="2" id="KW-1185">Reference proteome</keyword>